<name>A0A8H3YDA6_9TREE</name>
<reference evidence="1" key="1">
    <citation type="submission" date="2020-07" db="EMBL/GenBank/DDBJ databases">
        <title>Draft Genome Sequence of a Deep-Sea Yeast, Naganishia (Cryptococcus) liquefaciens strain N6.</title>
        <authorList>
            <person name="Han Y.W."/>
            <person name="Kajitani R."/>
            <person name="Morimoto H."/>
            <person name="Parhat M."/>
            <person name="Tsubouchi H."/>
            <person name="Bakenova O."/>
            <person name="Ogata M."/>
            <person name="Argunhan B."/>
            <person name="Aoki R."/>
            <person name="Kajiwara S."/>
            <person name="Itoh T."/>
            <person name="Iwasaki H."/>
        </authorList>
    </citation>
    <scope>NUCLEOTIDE SEQUENCE</scope>
    <source>
        <strain evidence="1">N6</strain>
    </source>
</reference>
<comment type="caution">
    <text evidence="1">The sequence shown here is derived from an EMBL/GenBank/DDBJ whole genome shotgun (WGS) entry which is preliminary data.</text>
</comment>
<organism evidence="1 2">
    <name type="scientific">Naganishia liquefaciens</name>
    <dbReference type="NCBI Taxonomy" id="104408"/>
    <lineage>
        <taxon>Eukaryota</taxon>
        <taxon>Fungi</taxon>
        <taxon>Dikarya</taxon>
        <taxon>Basidiomycota</taxon>
        <taxon>Agaricomycotina</taxon>
        <taxon>Tremellomycetes</taxon>
        <taxon>Filobasidiales</taxon>
        <taxon>Filobasidiaceae</taxon>
        <taxon>Naganishia</taxon>
    </lineage>
</organism>
<gene>
    <name evidence="1" type="ORF">NliqN6_0008</name>
</gene>
<dbReference type="OrthoDB" id="2586642at2759"/>
<keyword evidence="2" id="KW-1185">Reference proteome</keyword>
<evidence type="ECO:0000313" key="2">
    <source>
        <dbReference type="Proteomes" id="UP000620104"/>
    </source>
</evidence>
<sequence length="204" mass="22424">MTEYGDKIINPELRPYQRMEKTFFRQAENIPLTQPKQLVGDFAYFDFGIRIPDHDLFKPAEETSVQGGNETKPLPPSIVVQPAGASKPIAYSLYTSRNGLPALMILLTDRYYIEIHVQAEGKLSRTSTLALPFLLMPLDTMSSTIPAGLGGAVGKIAPAIPATWNKYRPNEVLSIGKEEKTSSGGFLKGLLKRKDSTSPALTRA</sequence>
<accession>A0A8H3YDA6</accession>
<protein>
    <submittedName>
        <fullName evidence="1">Uncharacterized protein</fullName>
    </submittedName>
</protein>
<dbReference type="Proteomes" id="UP000620104">
    <property type="component" value="Unassembled WGS sequence"/>
</dbReference>
<dbReference type="EMBL" id="BLZA01000002">
    <property type="protein sequence ID" value="GHJ83606.1"/>
    <property type="molecule type" value="Genomic_DNA"/>
</dbReference>
<proteinExistence type="predicted"/>
<evidence type="ECO:0000313" key="1">
    <source>
        <dbReference type="EMBL" id="GHJ83606.1"/>
    </source>
</evidence>
<dbReference type="AlphaFoldDB" id="A0A8H3YDA6"/>